<dbReference type="RefSeq" id="XP_040486593.1">
    <property type="nucleotide sequence ID" value="XM_040630659.1"/>
</dbReference>
<protein>
    <submittedName>
        <fullName evidence="3">Translation initiation factor IF-2-like</fullName>
    </submittedName>
</protein>
<evidence type="ECO:0000256" key="1">
    <source>
        <dbReference type="SAM" id="MobiDB-lite"/>
    </source>
</evidence>
<gene>
    <name evidence="3" type="primary">LOC121102837</name>
</gene>
<dbReference type="AlphaFoldDB" id="A0A8M1FTA0"/>
<sequence>MLDPKLLLKHQTGNRLVGVSTDSGAWQIHSSDAGAYPPAAPRPSAHARGGPRTRTLVPRYAPAAPRPRAPTRGEVRARAPWCPVTHLLPRGTARQRLEPAVSSGGGGRPALRCGRKADVAFSVSAGRPAPIRAARCGGRCFPRRTWGNSAAVTTGTSPNPRPGKLPGGFPRPRGRRCAGHGLSEGAAAATGLRARSGRPGSLAGFLTAPTCVPSEGTGGNAGSPSRVFLLLETEMTLCVSGNQRENP</sequence>
<dbReference type="Proteomes" id="UP000261680">
    <property type="component" value="Unplaced"/>
</dbReference>
<keyword evidence="2" id="KW-1185">Reference proteome</keyword>
<evidence type="ECO:0000313" key="3">
    <source>
        <dbReference type="RefSeq" id="XP_040486593.1"/>
    </source>
</evidence>
<name>A0A8M1FTA0_URSMA</name>
<evidence type="ECO:0000313" key="2">
    <source>
        <dbReference type="Proteomes" id="UP000261680"/>
    </source>
</evidence>
<organism evidence="2 3">
    <name type="scientific">Ursus maritimus</name>
    <name type="common">Polar bear</name>
    <name type="synonym">Thalarctos maritimus</name>
    <dbReference type="NCBI Taxonomy" id="29073"/>
    <lineage>
        <taxon>Eukaryota</taxon>
        <taxon>Metazoa</taxon>
        <taxon>Chordata</taxon>
        <taxon>Craniata</taxon>
        <taxon>Vertebrata</taxon>
        <taxon>Euteleostomi</taxon>
        <taxon>Mammalia</taxon>
        <taxon>Eutheria</taxon>
        <taxon>Laurasiatheria</taxon>
        <taxon>Carnivora</taxon>
        <taxon>Caniformia</taxon>
        <taxon>Ursidae</taxon>
        <taxon>Ursus</taxon>
    </lineage>
</organism>
<feature type="region of interest" description="Disordered" evidence="1">
    <location>
        <begin position="31"/>
        <end position="57"/>
    </location>
</feature>
<accession>A0A8M1FTA0</accession>
<feature type="compositionally biased region" description="Low complexity" evidence="1">
    <location>
        <begin position="33"/>
        <end position="57"/>
    </location>
</feature>
<dbReference type="GeneID" id="121102837"/>
<proteinExistence type="predicted"/>
<dbReference type="KEGG" id="umr:121102837"/>
<reference evidence="3" key="1">
    <citation type="submission" date="2025-08" db="UniProtKB">
        <authorList>
            <consortium name="RefSeq"/>
        </authorList>
    </citation>
    <scope>IDENTIFICATION</scope>
    <source>
        <tissue evidence="3">Whole blood</tissue>
    </source>
</reference>